<dbReference type="InterPro" id="IPR055342">
    <property type="entry name" value="MreC_beta-barrel_core"/>
</dbReference>
<dbReference type="NCBIfam" id="TIGR00219">
    <property type="entry name" value="mreC"/>
    <property type="match status" value="1"/>
</dbReference>
<dbReference type="GO" id="GO:0005886">
    <property type="term" value="C:plasma membrane"/>
    <property type="evidence" value="ECO:0007669"/>
    <property type="project" value="TreeGrafter"/>
</dbReference>
<dbReference type="Proteomes" id="UP000241736">
    <property type="component" value="Unassembled WGS sequence"/>
</dbReference>
<evidence type="ECO:0000313" key="9">
    <source>
        <dbReference type="EMBL" id="PRH82851.1"/>
    </source>
</evidence>
<dbReference type="InterPro" id="IPR042175">
    <property type="entry name" value="Cell/Rod_MreC_2"/>
</dbReference>
<proteinExistence type="inferred from homology"/>
<dbReference type="PANTHER" id="PTHR34138">
    <property type="entry name" value="CELL SHAPE-DETERMINING PROTEIN MREC"/>
    <property type="match status" value="1"/>
</dbReference>
<accession>A0A2P6MA37</accession>
<feature type="coiled-coil region" evidence="6">
    <location>
        <begin position="76"/>
        <end position="107"/>
    </location>
</feature>
<evidence type="ECO:0000256" key="1">
    <source>
        <dbReference type="ARBA" id="ARBA00009369"/>
    </source>
</evidence>
<dbReference type="Gene3D" id="2.40.10.350">
    <property type="entry name" value="Rod shape-determining protein MreC, domain 2"/>
    <property type="match status" value="1"/>
</dbReference>
<dbReference type="GO" id="GO:0008360">
    <property type="term" value="P:regulation of cell shape"/>
    <property type="evidence" value="ECO:0007669"/>
    <property type="project" value="UniProtKB-KW"/>
</dbReference>
<dbReference type="InterPro" id="IPR042177">
    <property type="entry name" value="Cell/Rod_1"/>
</dbReference>
<name>A0A2P6MA37_9GAMM</name>
<dbReference type="AlphaFoldDB" id="A0A2P6MA37"/>
<gene>
    <name evidence="9" type="ORF">C6N40_04180</name>
</gene>
<evidence type="ECO:0000313" key="10">
    <source>
        <dbReference type="Proteomes" id="UP000241736"/>
    </source>
</evidence>
<dbReference type="OrthoDB" id="9808025at2"/>
<organism evidence="9 10">
    <name type="scientific">Arenimonas caeni</name>
    <dbReference type="NCBI Taxonomy" id="2058085"/>
    <lineage>
        <taxon>Bacteria</taxon>
        <taxon>Pseudomonadati</taxon>
        <taxon>Pseudomonadota</taxon>
        <taxon>Gammaproteobacteria</taxon>
        <taxon>Lysobacterales</taxon>
        <taxon>Lysobacteraceae</taxon>
        <taxon>Arenimonas</taxon>
    </lineage>
</organism>
<feature type="domain" description="Rod shape-determining protein MreC beta-barrel core" evidence="8">
    <location>
        <begin position="129"/>
        <end position="275"/>
    </location>
</feature>
<evidence type="ECO:0000256" key="7">
    <source>
        <dbReference type="SAM" id="MobiDB-lite"/>
    </source>
</evidence>
<evidence type="ECO:0000256" key="2">
    <source>
        <dbReference type="ARBA" id="ARBA00013855"/>
    </source>
</evidence>
<keyword evidence="6" id="KW-0175">Coiled coil</keyword>
<reference evidence="9 10" key="1">
    <citation type="submission" date="2018-03" db="EMBL/GenBank/DDBJ databases">
        <title>Arenimonas caeni sp. nov., isolated from activated sludge.</title>
        <authorList>
            <person name="Liu H."/>
        </authorList>
    </citation>
    <scope>NUCLEOTIDE SEQUENCE [LARGE SCALE GENOMIC DNA]</scope>
    <source>
        <strain evidence="10">z29</strain>
    </source>
</reference>
<evidence type="ECO:0000259" key="8">
    <source>
        <dbReference type="Pfam" id="PF04085"/>
    </source>
</evidence>
<protein>
    <recommendedName>
        <fullName evidence="2 5">Cell shape-determining protein MreC</fullName>
    </recommendedName>
    <alternativeName>
        <fullName evidence="4 5">Cell shape protein MreC</fullName>
    </alternativeName>
</protein>
<dbReference type="PIRSF" id="PIRSF038471">
    <property type="entry name" value="MreC"/>
    <property type="match status" value="1"/>
</dbReference>
<evidence type="ECO:0000256" key="5">
    <source>
        <dbReference type="PIRNR" id="PIRNR038471"/>
    </source>
</evidence>
<feature type="region of interest" description="Disordered" evidence="7">
    <location>
        <begin position="280"/>
        <end position="323"/>
    </location>
</feature>
<dbReference type="Gene3D" id="2.40.10.340">
    <property type="entry name" value="Rod shape-determining protein MreC, domain 1"/>
    <property type="match status" value="1"/>
</dbReference>
<comment type="caution">
    <text evidence="9">The sequence shown here is derived from an EMBL/GenBank/DDBJ whole genome shotgun (WGS) entry which is preliminary data.</text>
</comment>
<keyword evidence="10" id="KW-1185">Reference proteome</keyword>
<evidence type="ECO:0000256" key="6">
    <source>
        <dbReference type="SAM" id="Coils"/>
    </source>
</evidence>
<evidence type="ECO:0000256" key="3">
    <source>
        <dbReference type="ARBA" id="ARBA00022960"/>
    </source>
</evidence>
<dbReference type="Pfam" id="PF04085">
    <property type="entry name" value="MreC"/>
    <property type="match status" value="1"/>
</dbReference>
<dbReference type="RefSeq" id="WP_106989759.1">
    <property type="nucleotide sequence ID" value="NZ_JAVEVW010000206.1"/>
</dbReference>
<keyword evidence="3 5" id="KW-0133">Cell shape</keyword>
<dbReference type="EMBL" id="PVLF01000004">
    <property type="protein sequence ID" value="PRH82851.1"/>
    <property type="molecule type" value="Genomic_DNA"/>
</dbReference>
<dbReference type="PANTHER" id="PTHR34138:SF1">
    <property type="entry name" value="CELL SHAPE-DETERMINING PROTEIN MREC"/>
    <property type="match status" value="1"/>
</dbReference>
<comment type="similarity">
    <text evidence="1 5">Belongs to the MreC family.</text>
</comment>
<evidence type="ECO:0000256" key="4">
    <source>
        <dbReference type="ARBA" id="ARBA00032089"/>
    </source>
</evidence>
<sequence length="323" mass="33994">MAYQNTPAPRLTDGAGSTLPLLAYLAIATVLMVADLRGGFAAQARQHLSMLAEPVWWLAAAPGRLMDGGRDMLSTRASLQAENERLRRELQVNASRLHRLLAVAEENQRLRELLGGTRGYRLNAQLAGIIDVDLDPSRQRIVLDAGSMQGVQVGQAMIDAGGVLGQVIEVTPRHSTALLLTDTEHAIPVQVARSGLRAIAYGTGRTDRLRLPSIPQSGDIRVGDRLVTSGIGGRFPAGFPVGVVEALQPDETQLFVVAEASPAARLDRGVEVLLVSNVIDGVDDGPPLPPPPAPATGEDGASSAVPGETAGAAVDEQREAEGE</sequence>
<comment type="function">
    <text evidence="5">Involved in formation and maintenance of cell shape.</text>
</comment>
<dbReference type="InterPro" id="IPR007221">
    <property type="entry name" value="MreC"/>
</dbReference>